<evidence type="ECO:0000313" key="2">
    <source>
        <dbReference type="Proteomes" id="UP001165287"/>
    </source>
</evidence>
<evidence type="ECO:0000313" key="1">
    <source>
        <dbReference type="EMBL" id="MBZ5749760.1"/>
    </source>
</evidence>
<protein>
    <recommendedName>
        <fullName evidence="3">DUF4025 domain-containing protein</fullName>
    </recommendedName>
</protein>
<dbReference type="EMBL" id="JAIQUM010000008">
    <property type="protein sequence ID" value="MBZ5749760.1"/>
    <property type="molecule type" value="Genomic_DNA"/>
</dbReference>
<organism evidence="1 2">
    <name type="scientific">Metabacillus rhizolycopersici</name>
    <dbReference type="NCBI Taxonomy" id="2875709"/>
    <lineage>
        <taxon>Bacteria</taxon>
        <taxon>Bacillati</taxon>
        <taxon>Bacillota</taxon>
        <taxon>Bacilli</taxon>
        <taxon>Bacillales</taxon>
        <taxon>Bacillaceae</taxon>
        <taxon>Metabacillus</taxon>
    </lineage>
</organism>
<keyword evidence="2" id="KW-1185">Reference proteome</keyword>
<reference evidence="1" key="1">
    <citation type="submission" date="2024-05" db="EMBL/GenBank/DDBJ databases">
        <title>Metabacillus sp. nov., isolated from the rhizosphere soil of tomato plants.</title>
        <authorList>
            <person name="Ma R."/>
        </authorList>
    </citation>
    <scope>NUCLEOTIDE SEQUENCE</scope>
    <source>
        <strain evidence="1">DBTR6</strain>
    </source>
</reference>
<dbReference type="RefSeq" id="WP_224137672.1">
    <property type="nucleotide sequence ID" value="NZ_JAIQUM010000008.1"/>
</dbReference>
<gene>
    <name evidence="1" type="ORF">K9V48_05785</name>
</gene>
<dbReference type="Proteomes" id="UP001165287">
    <property type="component" value="Unassembled WGS sequence"/>
</dbReference>
<accession>A0ABS7UN78</accession>
<name>A0ABS7UN78_9BACI</name>
<proteinExistence type="predicted"/>
<comment type="caution">
    <text evidence="1">The sequence shown here is derived from an EMBL/GenBank/DDBJ whole genome shotgun (WGS) entry which is preliminary data.</text>
</comment>
<evidence type="ECO:0008006" key="3">
    <source>
        <dbReference type="Google" id="ProtNLM"/>
    </source>
</evidence>
<sequence length="70" mass="7983">MNRYELNKKIQNELNGQVAIPLKQENETDTANFAIDHYFNNENKVEDDIDTSLSMNANIGAVLLPEDDDK</sequence>